<evidence type="ECO:0000256" key="2">
    <source>
        <dbReference type="SAM" id="Phobius"/>
    </source>
</evidence>
<feature type="transmembrane region" description="Helical" evidence="2">
    <location>
        <begin position="1451"/>
        <end position="1475"/>
    </location>
</feature>
<sequence>MDDPSSLTSDELISLIISERMAGAAENAKLAESISKLKRVDGSTTQTSLSRLDPEVIKGSYMMSKDKRTHTKSFSLRIHQPPATVREALTRTDILSSFRVSVLQEINIDEFIVHWNFMVNTHKCCELCLFCYDNGDDSFVAFARGPTIVRSLGMKDSATIDKLFYKIGNTIYDKFKQEDVIDTRVEEDFIESIPYAPPQTKLEKTLVKKSMDRAEELLKTAKRVAGSAIDPVEKFVGRENGKSTGWGITVAKMDVSAVALFARLWLCDSYKTKAKLRGLPIREVWYGLDGTRGLQYSRSFSLPGGFNDRLLELWMTWVAEENEGGGRTFIIANTDIEDYGGTRNKVSDEKMTRASSRGVIIIKELTENTCEWTRVQQVDLKFTKVMPSSVLDFLIKQHLGWANEMQEQFRRNGKRVDRERLVALSEVMRRRRGKPLHADQERVFTECMRLFGETGDEGWKLKVLGWKAIESPCPDTDMWIKYNPPKKGERQVATGKATGILDCSAEEGAAWAMDYCSNERRRINTVEGDDLARLELRNRARENEMALATVKNMPFPLNNREFVARQFWKTEEGKVWLAVESIDDEVDYGVKLKMTRGLIRSIWLLEDLPVRGGAKQCKLTLIQQLDAGGFVPAWVVNKKIPEGLNTVQEAIEEFRQDEKIDAAEQLDLATSIRESWRTEVYSDEEELLLNRMKEQLGEGLNEGWKHLHSPDPFVVMDIIRHGDSAATGRAVTIVDAHLEDALAWELCRMTRSKMKLNRANGQLDRAIVKVNNHSDISYSVLDLEVPGFSPREFCVKSVWKFANDGQTCLVGLEDVDCEEFPLAAAKLKKWIRAKTATFWKYERLPEVEGVPQTMVTYYQQADLKGFIPLWVGTSAITHTLSHLCTMRKTLDRSDEIDALDRLILIERIKREELLSREMGEEAKKKVEALLKERPESERPPASFGLADSKMLVETSRGCVWGKSTVKVRAGLEEVAASFWDFGSRANMAISGDIDRSFEEEGGEGMKMLVRRRQSIHGGRVGFCTFTSKMELKKVEDGDTIIILVSSLGDEEVYNRNTVRARGSVSDGSDGSVEAKESVAIRLKRIPGKTEITELEYACDIEIGFGSSSTANTKFIMRRLEEVSGTSIYFQRRVTGEDFGSEDGQALGHDLLWKASSSKKRLENLVEVVGESRALKMLIEEIPFVRNLLEAALRGRLTMNRAVGTRLICISEKESLQIGKNLIPSLKSKKLIGAGIDQWKRQNQAVKELMETHEWFEPMAVVLGKGIVRTAAWGLMWRVFIGATLSVTDLATDLLVLKQFWDGGEAMVRYRDSSIASLSASICLQLFIVIVQNRKIGAVRVLKEMSVVVLGMKAPYDAYRVAIGSEQEKDALLDPFSEMTCIKCAEMFTESIPGILIQLSAIKSTLELEDGVVSTMALVSLLVSVLTTGFVSGTLSYDYDTDPHKRAYNPNFYGFVPDAAGARALLFMTIILLSCVQVIIKSILVVVLAAIAGVYVFLYIGGDLTLYLTIKILRADFSYFLPLHGWINFFVSVLTRVVIKLVSDFTGCLQFRHPYDVGGLYFTFNIFSPLFCLVLLLRFGLDDGEEDVLRPSTVALLTKVVLVLGVALLVFMGILIVLVNEKYRGGFFSIETGGQMTRRLFVEGGDVMRADIFNNNELQWAPIRKEIQVWLDEGWLRWSVERPDWYTNAFKDSVPAEMVPRRKMEGEGGEGESLENEFREVQEGETYAEEEKEVDDDERTGGLTRMKSMLLNNKVKVTPVGPVGVGDGEEAEGEDEFDESEFKREIKRRGSLKL</sequence>
<protein>
    <recommendedName>
        <fullName evidence="3">START domain-containing protein</fullName>
    </recommendedName>
</protein>
<feature type="compositionally biased region" description="Acidic residues" evidence="1">
    <location>
        <begin position="1766"/>
        <end position="1778"/>
    </location>
</feature>
<dbReference type="Pfam" id="PF01852">
    <property type="entry name" value="START"/>
    <property type="match status" value="1"/>
</dbReference>
<feature type="transmembrane region" description="Helical" evidence="2">
    <location>
        <begin position="1314"/>
        <end position="1332"/>
    </location>
</feature>
<feature type="transmembrane region" description="Helical" evidence="2">
    <location>
        <begin position="1559"/>
        <end position="1579"/>
    </location>
</feature>
<feature type="domain" description="START" evidence="3">
    <location>
        <begin position="532"/>
        <end position="640"/>
    </location>
</feature>
<keyword evidence="2" id="KW-0472">Membrane</keyword>
<organism evidence="4 5">
    <name type="scientific">Triparma laevis f. longispina</name>
    <dbReference type="NCBI Taxonomy" id="1714387"/>
    <lineage>
        <taxon>Eukaryota</taxon>
        <taxon>Sar</taxon>
        <taxon>Stramenopiles</taxon>
        <taxon>Ochrophyta</taxon>
        <taxon>Bolidophyceae</taxon>
        <taxon>Parmales</taxon>
        <taxon>Triparmaceae</taxon>
        <taxon>Triparma</taxon>
    </lineage>
</organism>
<evidence type="ECO:0000256" key="1">
    <source>
        <dbReference type="SAM" id="MobiDB-lite"/>
    </source>
</evidence>
<dbReference type="EMBL" id="BRXW01000870">
    <property type="protein sequence ID" value="GMH78180.1"/>
    <property type="molecule type" value="Genomic_DNA"/>
</dbReference>
<evidence type="ECO:0000259" key="3">
    <source>
        <dbReference type="Pfam" id="PF01852"/>
    </source>
</evidence>
<comment type="caution">
    <text evidence="4">The sequence shown here is derived from an EMBL/GenBank/DDBJ whole genome shotgun (WGS) entry which is preliminary data.</text>
</comment>
<dbReference type="OrthoDB" id="202129at2759"/>
<feature type="region of interest" description="Disordered" evidence="1">
    <location>
        <begin position="1701"/>
        <end position="1744"/>
    </location>
</feature>
<feature type="compositionally biased region" description="Acidic residues" evidence="1">
    <location>
        <begin position="1725"/>
        <end position="1737"/>
    </location>
</feature>
<feature type="transmembrane region" description="Helical" evidence="2">
    <location>
        <begin position="1411"/>
        <end position="1431"/>
    </location>
</feature>
<reference evidence="5" key="1">
    <citation type="journal article" date="2023" name="Commun. Biol.">
        <title>Genome analysis of Parmales, the sister group of diatoms, reveals the evolutionary specialization of diatoms from phago-mixotrophs to photoautotrophs.</title>
        <authorList>
            <person name="Ban H."/>
            <person name="Sato S."/>
            <person name="Yoshikawa S."/>
            <person name="Yamada K."/>
            <person name="Nakamura Y."/>
            <person name="Ichinomiya M."/>
            <person name="Sato N."/>
            <person name="Blanc-Mathieu R."/>
            <person name="Endo H."/>
            <person name="Kuwata A."/>
            <person name="Ogata H."/>
        </authorList>
    </citation>
    <scope>NUCLEOTIDE SEQUENCE [LARGE SCALE GENOMIC DNA]</scope>
    <source>
        <strain evidence="5">NIES 3700</strain>
    </source>
</reference>
<dbReference type="Proteomes" id="UP001165122">
    <property type="component" value="Unassembled WGS sequence"/>
</dbReference>
<dbReference type="PANTHER" id="PTHR19308">
    <property type="entry name" value="PHOSPHATIDYLCHOLINE TRANSFER PROTEIN"/>
    <property type="match status" value="1"/>
</dbReference>
<gene>
    <name evidence="4" type="ORF">TrLO_g2562</name>
</gene>
<dbReference type="PANTHER" id="PTHR19308:SF14">
    <property type="entry name" value="START DOMAIN-CONTAINING PROTEIN"/>
    <property type="match status" value="1"/>
</dbReference>
<accession>A0A9W7AYA3</accession>
<proteinExistence type="predicted"/>
<evidence type="ECO:0000313" key="4">
    <source>
        <dbReference type="EMBL" id="GMH78180.1"/>
    </source>
</evidence>
<dbReference type="Gene3D" id="3.30.530.20">
    <property type="match status" value="2"/>
</dbReference>
<dbReference type="InterPro" id="IPR051213">
    <property type="entry name" value="START_lipid_transfer"/>
</dbReference>
<dbReference type="InterPro" id="IPR002913">
    <property type="entry name" value="START_lipid-bd_dom"/>
</dbReference>
<dbReference type="GO" id="GO:0008289">
    <property type="term" value="F:lipid binding"/>
    <property type="evidence" value="ECO:0007669"/>
    <property type="project" value="InterPro"/>
</dbReference>
<feature type="region of interest" description="Disordered" evidence="1">
    <location>
        <begin position="1756"/>
        <end position="1793"/>
    </location>
</feature>
<keyword evidence="2" id="KW-0812">Transmembrane</keyword>
<feature type="compositionally biased region" description="Basic residues" evidence="1">
    <location>
        <begin position="1784"/>
        <end position="1793"/>
    </location>
</feature>
<feature type="transmembrane region" description="Helical" evidence="2">
    <location>
        <begin position="1599"/>
        <end position="1618"/>
    </location>
</feature>
<dbReference type="InterPro" id="IPR023393">
    <property type="entry name" value="START-like_dom_sf"/>
</dbReference>
<keyword evidence="5" id="KW-1185">Reference proteome</keyword>
<dbReference type="SUPFAM" id="SSF55961">
    <property type="entry name" value="Bet v1-like"/>
    <property type="match status" value="2"/>
</dbReference>
<name>A0A9W7AYA3_9STRA</name>
<keyword evidence="2" id="KW-1133">Transmembrane helix</keyword>
<feature type="transmembrane region" description="Helical" evidence="2">
    <location>
        <begin position="1482"/>
        <end position="1499"/>
    </location>
</feature>
<feature type="transmembrane region" description="Helical" evidence="2">
    <location>
        <begin position="1519"/>
        <end position="1538"/>
    </location>
</feature>
<evidence type="ECO:0000313" key="5">
    <source>
        <dbReference type="Proteomes" id="UP001165122"/>
    </source>
</evidence>
<dbReference type="GO" id="GO:0005737">
    <property type="term" value="C:cytoplasm"/>
    <property type="evidence" value="ECO:0007669"/>
    <property type="project" value="UniProtKB-ARBA"/>
</dbReference>